<reference evidence="1" key="1">
    <citation type="submission" date="2022-03" db="EMBL/GenBank/DDBJ databases">
        <authorList>
            <person name="Alioto T."/>
            <person name="Alioto T."/>
            <person name="Gomez Garrido J."/>
        </authorList>
    </citation>
    <scope>NUCLEOTIDE SEQUENCE</scope>
</reference>
<name>A0AAD1W088_PELCU</name>
<dbReference type="Proteomes" id="UP001295444">
    <property type="component" value="Chromosome 04"/>
</dbReference>
<dbReference type="EMBL" id="OW240915">
    <property type="protein sequence ID" value="CAH2283230.1"/>
    <property type="molecule type" value="Genomic_DNA"/>
</dbReference>
<sequence>SVGSFTNHLRTAGMGCRWGMPRTLTVIKNGVKHKLTSLNDGPAFLRALGLPPLPAASTETPKQHVWDPSRTVLLSSYLNHALTERTL</sequence>
<feature type="non-terminal residue" evidence="1">
    <location>
        <position position="87"/>
    </location>
</feature>
<gene>
    <name evidence="1" type="ORF">PECUL_23A051449</name>
</gene>
<proteinExistence type="predicted"/>
<evidence type="ECO:0000313" key="1">
    <source>
        <dbReference type="EMBL" id="CAH2283230.1"/>
    </source>
</evidence>
<keyword evidence="2" id="KW-1185">Reference proteome</keyword>
<protein>
    <submittedName>
        <fullName evidence="1">Uncharacterized protein</fullName>
    </submittedName>
</protein>
<evidence type="ECO:0000313" key="2">
    <source>
        <dbReference type="Proteomes" id="UP001295444"/>
    </source>
</evidence>
<organism evidence="1 2">
    <name type="scientific">Pelobates cultripes</name>
    <name type="common">Western spadefoot toad</name>
    <dbReference type="NCBI Taxonomy" id="61616"/>
    <lineage>
        <taxon>Eukaryota</taxon>
        <taxon>Metazoa</taxon>
        <taxon>Chordata</taxon>
        <taxon>Craniata</taxon>
        <taxon>Vertebrata</taxon>
        <taxon>Euteleostomi</taxon>
        <taxon>Amphibia</taxon>
        <taxon>Batrachia</taxon>
        <taxon>Anura</taxon>
        <taxon>Pelobatoidea</taxon>
        <taxon>Pelobatidae</taxon>
        <taxon>Pelobates</taxon>
    </lineage>
</organism>
<dbReference type="AlphaFoldDB" id="A0AAD1W088"/>
<feature type="non-terminal residue" evidence="1">
    <location>
        <position position="1"/>
    </location>
</feature>
<accession>A0AAD1W088</accession>